<dbReference type="InterPro" id="IPR035068">
    <property type="entry name" value="TldD/PmbA_N"/>
</dbReference>
<protein>
    <recommendedName>
        <fullName evidence="4">TldD/PmbA family protein</fullName>
    </recommendedName>
</protein>
<evidence type="ECO:0000313" key="2">
    <source>
        <dbReference type="EMBL" id="MBB5874062.1"/>
    </source>
</evidence>
<name>A0A841C4S0_9ACTN</name>
<organism evidence="2 3">
    <name type="scientific">Allocatelliglobosispora scoriae</name>
    <dbReference type="NCBI Taxonomy" id="643052"/>
    <lineage>
        <taxon>Bacteria</taxon>
        <taxon>Bacillati</taxon>
        <taxon>Actinomycetota</taxon>
        <taxon>Actinomycetes</taxon>
        <taxon>Micromonosporales</taxon>
        <taxon>Micromonosporaceae</taxon>
        <taxon>Allocatelliglobosispora</taxon>
    </lineage>
</organism>
<comment type="caution">
    <text evidence="2">The sequence shown here is derived from an EMBL/GenBank/DDBJ whole genome shotgun (WGS) entry which is preliminary data.</text>
</comment>
<feature type="region of interest" description="Disordered" evidence="1">
    <location>
        <begin position="30"/>
        <end position="58"/>
    </location>
</feature>
<gene>
    <name evidence="2" type="ORF">F4553_007496</name>
</gene>
<feature type="compositionally biased region" description="Pro residues" evidence="1">
    <location>
        <begin position="233"/>
        <end position="247"/>
    </location>
</feature>
<dbReference type="GO" id="GO:0006508">
    <property type="term" value="P:proteolysis"/>
    <property type="evidence" value="ECO:0007669"/>
    <property type="project" value="InterPro"/>
</dbReference>
<dbReference type="InterPro" id="IPR036059">
    <property type="entry name" value="TldD/PmbA_sf"/>
</dbReference>
<keyword evidence="3" id="KW-1185">Reference proteome</keyword>
<sequence>MTAPLARVPKDAHGWLRLVTGEIVEVTATSGGHRTSTTRHRHRAEAGVATTGGTGRATTTDAGADALRLAVTRAAAAVVPGRVRPPAPPETAESHDFADPRPFTPAEVADQVTALASLLAAATVPDLRWTVRAHTARETSRRTDTAGMAVVEETTRAWLHARLTTPAGAVTITGGFARHPADLDPAEIAAAALAALATGKPWSSPLQPDLVTWSPAATARLLTLLTPRLLSPTPTPGPAPTSGPGPGPKIAATLQELVLSGEQQKAAASVAPIEDAPGAGHSRPAPASAVTLVDDPWHRTGPLSSTFDTDGFRTARRLLIDRGRHQPPRGRTGPATNLMLARHGDQAPPGDCLRIDELHDAALGGADRDTIHAGFTGGRITGGRTHPVRGLLAITVTDLLAGVHGVAGPARFLLDLAGADAATLLTAPGARLRLRLG</sequence>
<dbReference type="SUPFAM" id="SSF111283">
    <property type="entry name" value="Putative modulator of DNA gyrase, PmbA/TldD"/>
    <property type="match status" value="2"/>
</dbReference>
<proteinExistence type="predicted"/>
<dbReference type="GO" id="GO:0008237">
    <property type="term" value="F:metallopeptidase activity"/>
    <property type="evidence" value="ECO:0007669"/>
    <property type="project" value="InterPro"/>
</dbReference>
<dbReference type="AlphaFoldDB" id="A0A841C4S0"/>
<feature type="region of interest" description="Disordered" evidence="1">
    <location>
        <begin position="228"/>
        <end position="250"/>
    </location>
</feature>
<dbReference type="Proteomes" id="UP000587527">
    <property type="component" value="Unassembled WGS sequence"/>
</dbReference>
<accession>A0A841C4S0</accession>
<dbReference type="RefSeq" id="WP_184845848.1">
    <property type="nucleotide sequence ID" value="NZ_JACHMN010000003.1"/>
</dbReference>
<evidence type="ECO:0000256" key="1">
    <source>
        <dbReference type="SAM" id="MobiDB-lite"/>
    </source>
</evidence>
<dbReference type="Gene3D" id="3.30.2290.10">
    <property type="entry name" value="PmbA/TldD superfamily"/>
    <property type="match status" value="1"/>
</dbReference>
<dbReference type="EMBL" id="JACHMN010000003">
    <property type="protein sequence ID" value="MBB5874062.1"/>
    <property type="molecule type" value="Genomic_DNA"/>
</dbReference>
<evidence type="ECO:0008006" key="4">
    <source>
        <dbReference type="Google" id="ProtNLM"/>
    </source>
</evidence>
<reference evidence="2 3" key="1">
    <citation type="submission" date="2020-08" db="EMBL/GenBank/DDBJ databases">
        <title>Sequencing the genomes of 1000 actinobacteria strains.</title>
        <authorList>
            <person name="Klenk H.-P."/>
        </authorList>
    </citation>
    <scope>NUCLEOTIDE SEQUENCE [LARGE SCALE GENOMIC DNA]</scope>
    <source>
        <strain evidence="2 3">DSM 45362</strain>
    </source>
</reference>
<evidence type="ECO:0000313" key="3">
    <source>
        <dbReference type="Proteomes" id="UP000587527"/>
    </source>
</evidence>